<reference evidence="2" key="1">
    <citation type="journal article" date="2021" name="Nat. Commun.">
        <title>Genetic determinants of endophytism in the Arabidopsis root mycobiome.</title>
        <authorList>
            <person name="Mesny F."/>
            <person name="Miyauchi S."/>
            <person name="Thiergart T."/>
            <person name="Pickel B."/>
            <person name="Atanasova L."/>
            <person name="Karlsson M."/>
            <person name="Huettel B."/>
            <person name="Barry K.W."/>
            <person name="Haridas S."/>
            <person name="Chen C."/>
            <person name="Bauer D."/>
            <person name="Andreopoulos W."/>
            <person name="Pangilinan J."/>
            <person name="LaButti K."/>
            <person name="Riley R."/>
            <person name="Lipzen A."/>
            <person name="Clum A."/>
            <person name="Drula E."/>
            <person name="Henrissat B."/>
            <person name="Kohler A."/>
            <person name="Grigoriev I.V."/>
            <person name="Martin F.M."/>
            <person name="Hacquard S."/>
        </authorList>
    </citation>
    <scope>NUCLEOTIDE SEQUENCE</scope>
    <source>
        <strain evidence="2">MPI-CAGE-AT-0147</strain>
    </source>
</reference>
<name>A0A9P9IL53_9HYPO</name>
<comment type="caution">
    <text evidence="2">The sequence shown here is derived from an EMBL/GenBank/DDBJ whole genome shotgun (WGS) entry which is preliminary data.</text>
</comment>
<organism evidence="2 3">
    <name type="scientific">Dactylonectria macrodidyma</name>
    <dbReference type="NCBI Taxonomy" id="307937"/>
    <lineage>
        <taxon>Eukaryota</taxon>
        <taxon>Fungi</taxon>
        <taxon>Dikarya</taxon>
        <taxon>Ascomycota</taxon>
        <taxon>Pezizomycotina</taxon>
        <taxon>Sordariomycetes</taxon>
        <taxon>Hypocreomycetidae</taxon>
        <taxon>Hypocreales</taxon>
        <taxon>Nectriaceae</taxon>
        <taxon>Dactylonectria</taxon>
    </lineage>
</organism>
<protein>
    <submittedName>
        <fullName evidence="2">Uncharacterized protein</fullName>
    </submittedName>
</protein>
<keyword evidence="3" id="KW-1185">Reference proteome</keyword>
<feature type="chain" id="PRO_5040157603" evidence="1">
    <location>
        <begin position="18"/>
        <end position="161"/>
    </location>
</feature>
<proteinExistence type="predicted"/>
<keyword evidence="1" id="KW-0732">Signal</keyword>
<sequence>MILFNLLDALWLWLKMSFKMESFSWKKTPHAPKYLDRILRPFARGAHVSSVLRCRRHEPQWPELAEVRDRKSTFFTHLHDTLTYVTSDPIRITNPSIEFSVLHPRQSSMKVAWRRRVATWSRPASPASYHIELRDLAAAGRRVTTCIEGELDLERPASIHG</sequence>
<dbReference type="EMBL" id="JAGMUV010000022">
    <property type="protein sequence ID" value="KAH7124397.1"/>
    <property type="molecule type" value="Genomic_DNA"/>
</dbReference>
<evidence type="ECO:0000313" key="2">
    <source>
        <dbReference type="EMBL" id="KAH7124397.1"/>
    </source>
</evidence>
<evidence type="ECO:0000256" key="1">
    <source>
        <dbReference type="SAM" id="SignalP"/>
    </source>
</evidence>
<accession>A0A9P9IL53</accession>
<gene>
    <name evidence="2" type="ORF">EDB81DRAFT_220521</name>
</gene>
<feature type="signal peptide" evidence="1">
    <location>
        <begin position="1"/>
        <end position="17"/>
    </location>
</feature>
<evidence type="ECO:0000313" key="3">
    <source>
        <dbReference type="Proteomes" id="UP000738349"/>
    </source>
</evidence>
<dbReference type="Proteomes" id="UP000738349">
    <property type="component" value="Unassembled WGS sequence"/>
</dbReference>
<dbReference type="AlphaFoldDB" id="A0A9P9IL53"/>
<dbReference type="OrthoDB" id="10410323at2759"/>